<name>A0A2R5GNM6_9STRA</name>
<comment type="caution">
    <text evidence="1">The sequence shown here is derived from an EMBL/GenBank/DDBJ whole genome shotgun (WGS) entry which is preliminary data.</text>
</comment>
<sequence length="113" mass="12572">MWFGGEDVSRVFNREAANAQYKLKKSYSNTYGSHNGVLVEISRDGWMRYVRQAGRSIVVYSGPISDWGDGEYAAGSCCGNKARFTFGGFQNDGDSKSLAGFCINDEYVERVQL</sequence>
<reference evidence="1 2" key="1">
    <citation type="submission" date="2017-12" db="EMBL/GenBank/DDBJ databases">
        <title>Sequencing, de novo assembly and annotation of complete genome of a new Thraustochytrid species, strain FCC1311.</title>
        <authorList>
            <person name="Sedici K."/>
            <person name="Godart F."/>
            <person name="Aiese Cigliano R."/>
            <person name="Sanseverino W."/>
            <person name="Barakat M."/>
            <person name="Ortet P."/>
            <person name="Marechal E."/>
            <person name="Cagnac O."/>
            <person name="Amato A."/>
        </authorList>
    </citation>
    <scope>NUCLEOTIDE SEQUENCE [LARGE SCALE GENOMIC DNA]</scope>
</reference>
<proteinExistence type="predicted"/>
<dbReference type="EMBL" id="BEYU01000122">
    <property type="protein sequence ID" value="GBG32496.1"/>
    <property type="molecule type" value="Genomic_DNA"/>
</dbReference>
<evidence type="ECO:0000313" key="2">
    <source>
        <dbReference type="Proteomes" id="UP000241890"/>
    </source>
</evidence>
<organism evidence="1 2">
    <name type="scientific">Hondaea fermentalgiana</name>
    <dbReference type="NCBI Taxonomy" id="2315210"/>
    <lineage>
        <taxon>Eukaryota</taxon>
        <taxon>Sar</taxon>
        <taxon>Stramenopiles</taxon>
        <taxon>Bigyra</taxon>
        <taxon>Labyrinthulomycetes</taxon>
        <taxon>Thraustochytrida</taxon>
        <taxon>Thraustochytriidae</taxon>
        <taxon>Hondaea</taxon>
    </lineage>
</organism>
<keyword evidence="2" id="KW-1185">Reference proteome</keyword>
<protein>
    <submittedName>
        <fullName evidence="1">Uncharacterized protein</fullName>
    </submittedName>
</protein>
<evidence type="ECO:0000313" key="1">
    <source>
        <dbReference type="EMBL" id="GBG32496.1"/>
    </source>
</evidence>
<dbReference type="InParanoid" id="A0A2R5GNM6"/>
<gene>
    <name evidence="1" type="ORF">FCC1311_087212</name>
</gene>
<accession>A0A2R5GNM6</accession>
<dbReference type="Proteomes" id="UP000241890">
    <property type="component" value="Unassembled WGS sequence"/>
</dbReference>
<dbReference type="AlphaFoldDB" id="A0A2R5GNM6"/>